<proteinExistence type="predicted"/>
<name>A0ACB9P4L5_BAUVA</name>
<evidence type="ECO:0000313" key="2">
    <source>
        <dbReference type="Proteomes" id="UP000828941"/>
    </source>
</evidence>
<evidence type="ECO:0000313" key="1">
    <source>
        <dbReference type="EMBL" id="KAI4343739.1"/>
    </source>
</evidence>
<organism evidence="1 2">
    <name type="scientific">Bauhinia variegata</name>
    <name type="common">Purple orchid tree</name>
    <name type="synonym">Phanera variegata</name>
    <dbReference type="NCBI Taxonomy" id="167791"/>
    <lineage>
        <taxon>Eukaryota</taxon>
        <taxon>Viridiplantae</taxon>
        <taxon>Streptophyta</taxon>
        <taxon>Embryophyta</taxon>
        <taxon>Tracheophyta</taxon>
        <taxon>Spermatophyta</taxon>
        <taxon>Magnoliopsida</taxon>
        <taxon>eudicotyledons</taxon>
        <taxon>Gunneridae</taxon>
        <taxon>Pentapetalae</taxon>
        <taxon>rosids</taxon>
        <taxon>fabids</taxon>
        <taxon>Fabales</taxon>
        <taxon>Fabaceae</taxon>
        <taxon>Cercidoideae</taxon>
        <taxon>Cercideae</taxon>
        <taxon>Bauhiniinae</taxon>
        <taxon>Bauhinia</taxon>
    </lineage>
</organism>
<comment type="caution">
    <text evidence="1">The sequence shown here is derived from an EMBL/GenBank/DDBJ whole genome shotgun (WGS) entry which is preliminary data.</text>
</comment>
<dbReference type="EMBL" id="CM039430">
    <property type="protein sequence ID" value="KAI4343739.1"/>
    <property type="molecule type" value="Genomic_DNA"/>
</dbReference>
<reference evidence="1 2" key="1">
    <citation type="journal article" date="2022" name="DNA Res.">
        <title>Chromosomal-level genome assembly of the orchid tree Bauhinia variegata (Leguminosae; Cercidoideae) supports the allotetraploid origin hypothesis of Bauhinia.</title>
        <authorList>
            <person name="Zhong Y."/>
            <person name="Chen Y."/>
            <person name="Zheng D."/>
            <person name="Pang J."/>
            <person name="Liu Y."/>
            <person name="Luo S."/>
            <person name="Meng S."/>
            <person name="Qian L."/>
            <person name="Wei D."/>
            <person name="Dai S."/>
            <person name="Zhou R."/>
        </authorList>
    </citation>
    <scope>NUCLEOTIDE SEQUENCE [LARGE SCALE GENOMIC DNA]</scope>
    <source>
        <strain evidence="1">BV-YZ2020</strain>
    </source>
</reference>
<keyword evidence="2" id="KW-1185">Reference proteome</keyword>
<accession>A0ACB9P4L5</accession>
<gene>
    <name evidence="1" type="ORF">L6164_011051</name>
</gene>
<dbReference type="Proteomes" id="UP000828941">
    <property type="component" value="Chromosome 5"/>
</dbReference>
<sequence>MVLVKVLPLFILCWVFSLLCSRTKCGSSEVLVKFLKAPHTFSHLNSATFSFEALDSANGSSCSNCSFSCKLDNGNASACEARKVSYSSLQDGNHTFEVCSNGSQGLGCANYNWTIDTVPPTAYITASTTFTSAFNVSVNITFSELCTGGGSFGCASSNACNLLVYGAGNVIPSSLKILQPNLVYSLLISLSSTVQVGRAVLVMDKNFCTDAAGNSFTRTPSSTLYIHFDRRQVYVDLRTCISEQLLQLDRVNRTVQATNDHDKLKVYLYFSEPVLNSSSEIMSSLNINQGSLLPISGNSLGNRKFGFLIANISETAIVSLSLNENSIISRQGTQVSPFTPVTFLYDTKRPAVKLSTYNMKTREDDLQILIKFAKPVFSFNSSSISMTGGHLKSFQEINRSTYLIELQADDDLIFVSVPANVTHDVAGNKNLPSNVLQVRHYSVPLVSSVISGFASASFVLTSLAAAILTISTASLQNIGALIRSSILTVNPTRNLFRTICHIQVFALSRWLAVKLPVEYYEFARDLQWTIPYFYVPWENRHSHWPLLGSSPFGSSNSYPAKVSAAISNLQSEKNFKVAASVYGLPLTPSEYQLYFEKQNMDSQAEYIWDSRHPTGWTEFYRSMFWLAVICGGLIILHAFLLFILKLRKRSTEKQRTYGALTVPRFEIFLIFLALPSICKASAVLIKGGPPSASVVGILLLVFVSCVLLPLFLFLSFGITLGKLLQYKEVHQEGQKFHWYQELVRVTLGPGKRGQWTWKDQPNSVYLTIFGPLFEDLRGPPKYMLSQISGSSSRGDRIIASDDETEDAEAPFIQKLFGILRIYYVLLESIRRVSAGILAGAYVETPSSNTPTIIILSMSSFQLFFLVLKKPFIKKKVQLAEIIALTCEVGLFATCLVLSKKDFSVRTETKVGICMLALFLVGYLAQIINEWYALYRQTKVLDREEKSFFTGLKIASIGFLLYFIPQKYFKNLENRFPQNRSGSGETGNISLAAERYRSSGSGSSGGSGNDKPWLKRIRKLAKAASFGKEASAGPNDPSTSTTRWSGIWGTRTSSSSSDLRSKDSKPSGLYKDLEAIFASN</sequence>
<protein>
    <submittedName>
        <fullName evidence="1">Uncharacterized protein</fullName>
    </submittedName>
</protein>